<reference evidence="1" key="1">
    <citation type="submission" date="2021-03" db="EMBL/GenBank/DDBJ databases">
        <title>Draft genome sequence of rust myrtle Austropuccinia psidii MF-1, a brazilian biotype.</title>
        <authorList>
            <person name="Quecine M.C."/>
            <person name="Pachon D.M.R."/>
            <person name="Bonatelli M.L."/>
            <person name="Correr F.H."/>
            <person name="Franceschini L.M."/>
            <person name="Leite T.F."/>
            <person name="Margarido G.R.A."/>
            <person name="Almeida C.A."/>
            <person name="Ferrarezi J.A."/>
            <person name="Labate C.A."/>
        </authorList>
    </citation>
    <scope>NUCLEOTIDE SEQUENCE</scope>
    <source>
        <strain evidence="1">MF-1</strain>
    </source>
</reference>
<keyword evidence="2" id="KW-1185">Reference proteome</keyword>
<dbReference type="Proteomes" id="UP000765509">
    <property type="component" value="Unassembled WGS sequence"/>
</dbReference>
<protein>
    <submittedName>
        <fullName evidence="1">Uncharacterized protein</fullName>
    </submittedName>
</protein>
<sequence>MHHHQSNPPTNTISPLLPPNYHCRLSSETSFTAPNILTKIPSTTSFAPILPLLPLINSPTNPMTPIVPILPQPPPPSIYLTFPLHHQSNQLTATTPTVLNPKDSCH</sequence>
<accession>A0A9Q3FNY7</accession>
<organism evidence="1 2">
    <name type="scientific">Austropuccinia psidii MF-1</name>
    <dbReference type="NCBI Taxonomy" id="1389203"/>
    <lineage>
        <taxon>Eukaryota</taxon>
        <taxon>Fungi</taxon>
        <taxon>Dikarya</taxon>
        <taxon>Basidiomycota</taxon>
        <taxon>Pucciniomycotina</taxon>
        <taxon>Pucciniomycetes</taxon>
        <taxon>Pucciniales</taxon>
        <taxon>Sphaerophragmiaceae</taxon>
        <taxon>Austropuccinia</taxon>
    </lineage>
</organism>
<dbReference type="AlphaFoldDB" id="A0A9Q3FNY7"/>
<proteinExistence type="predicted"/>
<evidence type="ECO:0000313" key="1">
    <source>
        <dbReference type="EMBL" id="MBW0543676.1"/>
    </source>
</evidence>
<dbReference type="EMBL" id="AVOT02048435">
    <property type="protein sequence ID" value="MBW0543676.1"/>
    <property type="molecule type" value="Genomic_DNA"/>
</dbReference>
<gene>
    <name evidence="1" type="ORF">O181_083391</name>
</gene>
<name>A0A9Q3FNY7_9BASI</name>
<comment type="caution">
    <text evidence="1">The sequence shown here is derived from an EMBL/GenBank/DDBJ whole genome shotgun (WGS) entry which is preliminary data.</text>
</comment>
<evidence type="ECO:0000313" key="2">
    <source>
        <dbReference type="Proteomes" id="UP000765509"/>
    </source>
</evidence>